<proteinExistence type="predicted"/>
<dbReference type="Proteomes" id="UP000625711">
    <property type="component" value="Unassembled WGS sequence"/>
</dbReference>
<evidence type="ECO:0000256" key="1">
    <source>
        <dbReference type="SAM" id="SignalP"/>
    </source>
</evidence>
<evidence type="ECO:0000313" key="2">
    <source>
        <dbReference type="EMBL" id="KAF7275350.1"/>
    </source>
</evidence>
<keyword evidence="3" id="KW-1185">Reference proteome</keyword>
<dbReference type="EMBL" id="JAACXV010010702">
    <property type="protein sequence ID" value="KAF7275350.1"/>
    <property type="molecule type" value="Genomic_DNA"/>
</dbReference>
<organism evidence="2 3">
    <name type="scientific">Rhynchophorus ferrugineus</name>
    <name type="common">Red palm weevil</name>
    <name type="synonym">Curculio ferrugineus</name>
    <dbReference type="NCBI Taxonomy" id="354439"/>
    <lineage>
        <taxon>Eukaryota</taxon>
        <taxon>Metazoa</taxon>
        <taxon>Ecdysozoa</taxon>
        <taxon>Arthropoda</taxon>
        <taxon>Hexapoda</taxon>
        <taxon>Insecta</taxon>
        <taxon>Pterygota</taxon>
        <taxon>Neoptera</taxon>
        <taxon>Endopterygota</taxon>
        <taxon>Coleoptera</taxon>
        <taxon>Polyphaga</taxon>
        <taxon>Cucujiformia</taxon>
        <taxon>Curculionidae</taxon>
        <taxon>Dryophthorinae</taxon>
        <taxon>Rhynchophorus</taxon>
    </lineage>
</organism>
<keyword evidence="1" id="KW-0732">Signal</keyword>
<comment type="caution">
    <text evidence="2">The sequence shown here is derived from an EMBL/GenBank/DDBJ whole genome shotgun (WGS) entry which is preliminary data.</text>
</comment>
<feature type="signal peptide" evidence="1">
    <location>
        <begin position="1"/>
        <end position="18"/>
    </location>
</feature>
<sequence>MTKLLLFCFLGLMCTSDSKIISSNDIKDDISDVYVEKILAKFMYLFDQSLELFNTLTSSNTTSDDLMKIIRKVDDVYRFLVEDNYLQDEIMSKGNRKSFKKRVKRQDASQDTAGYIGQYVTPVVEKLKNVYKTVQKKVGDTVSTLFRHVFSEKVDKA</sequence>
<gene>
    <name evidence="2" type="ORF">GWI33_011839</name>
</gene>
<protein>
    <submittedName>
        <fullName evidence="2">Uncharacterized protein</fullName>
    </submittedName>
</protein>
<reference evidence="2" key="1">
    <citation type="submission" date="2020-08" db="EMBL/GenBank/DDBJ databases">
        <title>Genome sequencing and assembly of the red palm weevil Rhynchophorus ferrugineus.</title>
        <authorList>
            <person name="Dias G.B."/>
            <person name="Bergman C.M."/>
            <person name="Manee M."/>
        </authorList>
    </citation>
    <scope>NUCLEOTIDE SEQUENCE</scope>
    <source>
        <strain evidence="2">AA-2017</strain>
        <tissue evidence="2">Whole larva</tissue>
    </source>
</reference>
<name>A0A834ICB7_RHYFE</name>
<dbReference type="AlphaFoldDB" id="A0A834ICB7"/>
<feature type="chain" id="PRO_5032602764" evidence="1">
    <location>
        <begin position="19"/>
        <end position="157"/>
    </location>
</feature>
<accession>A0A834ICB7</accession>
<evidence type="ECO:0000313" key="3">
    <source>
        <dbReference type="Proteomes" id="UP000625711"/>
    </source>
</evidence>